<dbReference type="PANTHER" id="PTHR45743:SF21">
    <property type="entry name" value="POTASSIUM CHANNEL AKT2_3"/>
    <property type="match status" value="1"/>
</dbReference>
<comment type="similarity">
    <text evidence="2 14">Belongs to the potassium channel family. Plant (TC 1.A.1.4) subfamily.</text>
</comment>
<dbReference type="SMART" id="SM00248">
    <property type="entry name" value="ANK"/>
    <property type="match status" value="2"/>
</dbReference>
<dbReference type="InterPro" id="IPR018490">
    <property type="entry name" value="cNMP-bd_dom_sf"/>
</dbReference>
<keyword evidence="8 14" id="KW-0630">Potassium</keyword>
<keyword evidence="6 14" id="KW-0631">Potassium channel</keyword>
<comment type="domain">
    <text evidence="14">The KHA domain (rich in hydrophobic and acidic residues) present in the C-terminal part is likely to be important for tetramerization.</text>
</comment>
<evidence type="ECO:0000256" key="12">
    <source>
        <dbReference type="ARBA" id="ARBA00023303"/>
    </source>
</evidence>
<dbReference type="PROSITE" id="PS51490">
    <property type="entry name" value="KHA"/>
    <property type="match status" value="1"/>
</dbReference>
<feature type="repeat" description="ANK" evidence="13">
    <location>
        <begin position="211"/>
        <end position="243"/>
    </location>
</feature>
<comment type="caution">
    <text evidence="14">Lacks conserved residue(s) required for the propagation of feature annotation.</text>
</comment>
<dbReference type="InterPro" id="IPR002110">
    <property type="entry name" value="Ankyrin_rpt"/>
</dbReference>
<comment type="caution">
    <text evidence="17">The sequence shown here is derived from an EMBL/GenBank/DDBJ whole genome shotgun (WGS) entry which is preliminary data.</text>
</comment>
<dbReference type="Pfam" id="PF11834">
    <property type="entry name" value="KHA"/>
    <property type="match status" value="1"/>
</dbReference>
<keyword evidence="12 14" id="KW-0407">Ion channel</keyword>
<keyword evidence="3 14" id="KW-0813">Transport</keyword>
<comment type="domain">
    <text evidence="14">The segment S4 is probably the voltage-sensor and is characterized by a series of positively charged amino acids. The pore-forming region H5 is enclosed by the transmembrane segments S5 and S6 in the Shaker-type (1P/6TM) and contains the GYGD signature motif which seems to be involved in potassium selectivity.</text>
</comment>
<dbReference type="InterPro" id="IPR045319">
    <property type="entry name" value="KAT/AKT"/>
</dbReference>
<feature type="domain" description="KHA" evidence="16">
    <location>
        <begin position="297"/>
        <end position="386"/>
    </location>
</feature>
<evidence type="ECO:0000256" key="8">
    <source>
        <dbReference type="ARBA" id="ARBA00022958"/>
    </source>
</evidence>
<dbReference type="Pfam" id="PF00027">
    <property type="entry name" value="cNMP_binding"/>
    <property type="match status" value="1"/>
</dbReference>
<dbReference type="InterPro" id="IPR014710">
    <property type="entry name" value="RmlC-like_jellyroll"/>
</dbReference>
<evidence type="ECO:0000313" key="18">
    <source>
        <dbReference type="Proteomes" id="UP001415857"/>
    </source>
</evidence>
<keyword evidence="10 14" id="KW-0406">Ion transport</keyword>
<keyword evidence="7 14" id="KW-0851">Voltage-gated channel</keyword>
<feature type="domain" description="Cyclic nucleotide-binding" evidence="15">
    <location>
        <begin position="1"/>
        <end position="91"/>
    </location>
</feature>
<evidence type="ECO:0000259" key="16">
    <source>
        <dbReference type="PROSITE" id="PS51490"/>
    </source>
</evidence>
<evidence type="ECO:0000259" key="15">
    <source>
        <dbReference type="PROSITE" id="PS50042"/>
    </source>
</evidence>
<evidence type="ECO:0000256" key="2">
    <source>
        <dbReference type="ARBA" id="ARBA00007929"/>
    </source>
</evidence>
<reference evidence="17 18" key="1">
    <citation type="journal article" date="2024" name="Plant J.">
        <title>Genome sequences and population genomics reveal climatic adaptation and genomic divergence between two closely related sweetgum species.</title>
        <authorList>
            <person name="Xu W.Q."/>
            <person name="Ren C.Q."/>
            <person name="Zhang X.Y."/>
            <person name="Comes H.P."/>
            <person name="Liu X.H."/>
            <person name="Li Y.G."/>
            <person name="Kettle C.J."/>
            <person name="Jalonen R."/>
            <person name="Gaisberger H."/>
            <person name="Ma Y.Z."/>
            <person name="Qiu Y.X."/>
        </authorList>
    </citation>
    <scope>NUCLEOTIDE SEQUENCE [LARGE SCALE GENOMIC DNA]</scope>
    <source>
        <strain evidence="17">Hangzhou</strain>
    </source>
</reference>
<name>A0AAP0RYL2_LIQFO</name>
<dbReference type="PROSITE" id="PS50297">
    <property type="entry name" value="ANK_REP_REGION"/>
    <property type="match status" value="1"/>
</dbReference>
<dbReference type="InterPro" id="IPR000595">
    <property type="entry name" value="cNMP-bd_dom"/>
</dbReference>
<dbReference type="PROSITE" id="PS50042">
    <property type="entry name" value="CNMP_BINDING_3"/>
    <property type="match status" value="1"/>
</dbReference>
<evidence type="ECO:0000256" key="11">
    <source>
        <dbReference type="ARBA" id="ARBA00023136"/>
    </source>
</evidence>
<dbReference type="CDD" id="cd00038">
    <property type="entry name" value="CAP_ED"/>
    <property type="match status" value="1"/>
</dbReference>
<evidence type="ECO:0000256" key="3">
    <source>
        <dbReference type="ARBA" id="ARBA00022448"/>
    </source>
</evidence>
<dbReference type="SUPFAM" id="SSF48403">
    <property type="entry name" value="Ankyrin repeat"/>
    <property type="match status" value="1"/>
</dbReference>
<evidence type="ECO:0000256" key="9">
    <source>
        <dbReference type="ARBA" id="ARBA00022989"/>
    </source>
</evidence>
<accession>A0AAP0RYL2</accession>
<dbReference type="InterPro" id="IPR036770">
    <property type="entry name" value="Ankyrin_rpt-contain_sf"/>
</dbReference>
<evidence type="ECO:0000313" key="17">
    <source>
        <dbReference type="EMBL" id="KAK9286768.1"/>
    </source>
</evidence>
<dbReference type="AlphaFoldDB" id="A0AAP0RYL2"/>
<evidence type="ECO:0000256" key="10">
    <source>
        <dbReference type="ARBA" id="ARBA00023065"/>
    </source>
</evidence>
<proteinExistence type="inferred from homology"/>
<evidence type="ECO:0000256" key="13">
    <source>
        <dbReference type="PROSITE-ProRule" id="PRU00023"/>
    </source>
</evidence>
<keyword evidence="4 14" id="KW-0633">Potassium transport</keyword>
<comment type="function">
    <text evidence="14">Potassium channel.</text>
</comment>
<dbReference type="FunFam" id="2.60.120.10:FF:000074">
    <property type="entry name" value="Potassium channel KAT2"/>
    <property type="match status" value="1"/>
</dbReference>
<dbReference type="InterPro" id="IPR021789">
    <property type="entry name" value="KHA_dom"/>
</dbReference>
<evidence type="ECO:0000256" key="4">
    <source>
        <dbReference type="ARBA" id="ARBA00022538"/>
    </source>
</evidence>
<evidence type="ECO:0000256" key="5">
    <source>
        <dbReference type="ARBA" id="ARBA00022692"/>
    </source>
</evidence>
<dbReference type="Gene3D" id="1.25.40.20">
    <property type="entry name" value="Ankyrin repeat-containing domain"/>
    <property type="match status" value="1"/>
</dbReference>
<keyword evidence="18" id="KW-1185">Reference proteome</keyword>
<dbReference type="SUPFAM" id="SSF51206">
    <property type="entry name" value="cAMP-binding domain-like"/>
    <property type="match status" value="1"/>
</dbReference>
<keyword evidence="11 14" id="KW-0472">Membrane</keyword>
<gene>
    <name evidence="17" type="ORF">L1049_015172</name>
</gene>
<dbReference type="Gene3D" id="2.60.120.10">
    <property type="entry name" value="Jelly Rolls"/>
    <property type="match status" value="1"/>
</dbReference>
<dbReference type="Proteomes" id="UP001415857">
    <property type="component" value="Unassembled WGS sequence"/>
</dbReference>
<evidence type="ECO:0000256" key="7">
    <source>
        <dbReference type="ARBA" id="ARBA00022882"/>
    </source>
</evidence>
<dbReference type="EMBL" id="JBBPBK010000004">
    <property type="protein sequence ID" value="KAK9286768.1"/>
    <property type="molecule type" value="Genomic_DNA"/>
</dbReference>
<evidence type="ECO:0000256" key="6">
    <source>
        <dbReference type="ARBA" id="ARBA00022826"/>
    </source>
</evidence>
<evidence type="ECO:0000256" key="1">
    <source>
        <dbReference type="ARBA" id="ARBA00004141"/>
    </source>
</evidence>
<organism evidence="17 18">
    <name type="scientific">Liquidambar formosana</name>
    <name type="common">Formosan gum</name>
    <dbReference type="NCBI Taxonomy" id="63359"/>
    <lineage>
        <taxon>Eukaryota</taxon>
        <taxon>Viridiplantae</taxon>
        <taxon>Streptophyta</taxon>
        <taxon>Embryophyta</taxon>
        <taxon>Tracheophyta</taxon>
        <taxon>Spermatophyta</taxon>
        <taxon>Magnoliopsida</taxon>
        <taxon>eudicotyledons</taxon>
        <taxon>Gunneridae</taxon>
        <taxon>Pentapetalae</taxon>
        <taxon>Saxifragales</taxon>
        <taxon>Altingiaceae</taxon>
        <taxon>Liquidambar</taxon>
    </lineage>
</organism>
<evidence type="ECO:0000256" key="14">
    <source>
        <dbReference type="RuleBase" id="RU369015"/>
    </source>
</evidence>
<comment type="subcellular location">
    <subcellularLocation>
        <location evidence="1 14">Membrane</location>
        <topology evidence="1 14">Multi-pass membrane protein</topology>
    </subcellularLocation>
</comment>
<dbReference type="GO" id="GO:0005249">
    <property type="term" value="F:voltage-gated potassium channel activity"/>
    <property type="evidence" value="ECO:0007669"/>
    <property type="project" value="UniProtKB-UniRule"/>
</dbReference>
<keyword evidence="13" id="KW-0040">ANK repeat</keyword>
<dbReference type="Pfam" id="PF12796">
    <property type="entry name" value="Ank_2"/>
    <property type="match status" value="1"/>
</dbReference>
<keyword evidence="9 14" id="KW-1133">Transmembrane helix</keyword>
<dbReference type="GO" id="GO:0034702">
    <property type="term" value="C:monoatomic ion channel complex"/>
    <property type="evidence" value="ECO:0007669"/>
    <property type="project" value="UniProtKB-KW"/>
</dbReference>
<dbReference type="PROSITE" id="PS50088">
    <property type="entry name" value="ANK_REPEAT"/>
    <property type="match status" value="1"/>
</dbReference>
<protein>
    <recommendedName>
        <fullName evidence="14">Potassium channel</fullName>
    </recommendedName>
</protein>
<keyword evidence="5 14" id="KW-0812">Transmembrane</keyword>
<feature type="transmembrane region" description="Helical" evidence="14">
    <location>
        <begin position="113"/>
        <end position="145"/>
    </location>
</feature>
<dbReference type="PANTHER" id="PTHR45743">
    <property type="entry name" value="POTASSIUM CHANNEL AKT1"/>
    <property type="match status" value="1"/>
</dbReference>
<comment type="subunit">
    <text evidence="14">The potassium channel is composed of a homo- or heterotetrameric complex of pore-forming subunits.</text>
</comment>
<sequence length="392" mass="44145">MQNEAPVDVYIIVSGEVEIIDCKVEKEQVIGTLQSGDMFGEVGALCCKPQCFTFRTKTLSQLLRLKTSDLIESMQRKREDNVAILKNFLQHHKNLKDLSIEDLMVETGEEDRYVAIVISMVVVVVNAAVVIVIVAVVVIFVVVGFCCYDGDDERLIVMNQHIAASKGHEDCVLVLIKHECNIHLRAAKRNDLMVMKGLLKNGLNVNSKDHHGLTAIQIALAENHVDMVKLLVMNGADVFNVNTYNFSSTTLNEMLKKRDVGYRIMLDDTTPDEVLLSKNEEERDCNRERPNGLSCPRVSIYRGHPLVRRDTCCVEAGRLIRLPNTLDEIKSIAGEKFGFDARNAMVTNEEGAEIDSIEVIRDNDKIFIAEDPNTLRATEHVLDVEFWVKFEV</sequence>